<proteinExistence type="inferred from homology"/>
<accession>C5BLP6</accession>
<evidence type="ECO:0000256" key="2">
    <source>
        <dbReference type="ARBA" id="ARBA00022448"/>
    </source>
</evidence>
<evidence type="ECO:0000256" key="7">
    <source>
        <dbReference type="ARBA" id="ARBA00023237"/>
    </source>
</evidence>
<evidence type="ECO:0000256" key="1">
    <source>
        <dbReference type="ARBA" id="ARBA00004571"/>
    </source>
</evidence>
<keyword evidence="6 8" id="KW-0472">Membrane</keyword>
<keyword evidence="3 8" id="KW-1134">Transmembrane beta strand</keyword>
<keyword evidence="4 8" id="KW-0812">Transmembrane</keyword>
<evidence type="ECO:0000256" key="8">
    <source>
        <dbReference type="PROSITE-ProRule" id="PRU01360"/>
    </source>
</evidence>
<dbReference type="InterPro" id="IPR039426">
    <property type="entry name" value="TonB-dep_rcpt-like"/>
</dbReference>
<dbReference type="Pfam" id="PF07715">
    <property type="entry name" value="Plug"/>
    <property type="match status" value="1"/>
</dbReference>
<dbReference type="Gene3D" id="2.40.170.20">
    <property type="entry name" value="TonB-dependent receptor, beta-barrel domain"/>
    <property type="match status" value="1"/>
</dbReference>
<dbReference type="CDD" id="cd01347">
    <property type="entry name" value="ligand_gated_channel"/>
    <property type="match status" value="1"/>
</dbReference>
<evidence type="ECO:0000313" key="13">
    <source>
        <dbReference type="Proteomes" id="UP000009080"/>
    </source>
</evidence>
<evidence type="ECO:0000256" key="4">
    <source>
        <dbReference type="ARBA" id="ARBA00022692"/>
    </source>
</evidence>
<dbReference type="STRING" id="377629.TERTU_2555"/>
<dbReference type="OrthoDB" id="9790771at2"/>
<dbReference type="InterPro" id="IPR036942">
    <property type="entry name" value="Beta-barrel_TonB_sf"/>
</dbReference>
<feature type="domain" description="TonB-dependent receptor-like beta-barrel" evidence="10">
    <location>
        <begin position="265"/>
        <end position="764"/>
    </location>
</feature>
<comment type="subcellular location">
    <subcellularLocation>
        <location evidence="1 8">Cell outer membrane</location>
        <topology evidence="1 8">Multi-pass membrane protein</topology>
    </subcellularLocation>
</comment>
<dbReference type="PROSITE" id="PS52016">
    <property type="entry name" value="TONB_DEPENDENT_REC_3"/>
    <property type="match status" value="1"/>
</dbReference>
<evidence type="ECO:0000256" key="3">
    <source>
        <dbReference type="ARBA" id="ARBA00022452"/>
    </source>
</evidence>
<dbReference type="Pfam" id="PF00593">
    <property type="entry name" value="TonB_dep_Rec_b-barrel"/>
    <property type="match status" value="1"/>
</dbReference>
<keyword evidence="7 8" id="KW-0998">Cell outer membrane</keyword>
<organism evidence="12 13">
    <name type="scientific">Teredinibacter turnerae (strain ATCC 39867 / T7901)</name>
    <dbReference type="NCBI Taxonomy" id="377629"/>
    <lineage>
        <taxon>Bacteria</taxon>
        <taxon>Pseudomonadati</taxon>
        <taxon>Pseudomonadota</taxon>
        <taxon>Gammaproteobacteria</taxon>
        <taxon>Cellvibrionales</taxon>
        <taxon>Cellvibrionaceae</taxon>
        <taxon>Teredinibacter</taxon>
    </lineage>
</organism>
<sequence length="796" mass="86784">MEKKPAGQLRPKSLRQHMFGDRHPLLAAGVTAVFAASPALAQDDEEIALDTLQIEERTIDTNPYAEKGAPYKAKVSGDERRVKPLAETPTTISVLTKTQIEESGREDLREILAGQPGITLGTGENGNAFGDRYIIRGHEARSDVFVDGLRDPGMTTRESFAVDQIEITKGPSSTFAGRGSTGGAVNSVTKQASSQYDFTKVNAGVGTDSYYRVTLDANKKINDAIAVRANVLFADQDVPDRAPASRERSGLALSGAWEASEKIKFVADYYYLNAEDKPDLGTYIDRTTGEPVEDVPVYLQDEDFLKSEINVATLRANFNFSESMRLTNVLRSGTTENGYVVTGTRTGNRDETDPVAPGAATITPSTHQGWQEVEYLVNQTNFYLDVADHQLLFGFEYSDLNVTNGVYSVTDTGEGNCILPPGGGQTEAGPGFCLTDPNGNAVDNINSLLVRDIVRGNYDSDYTVKTTSFSVMDTYDVTDKFSVFAGVRMDNFDYNNATLSGGATEATDWSYSDTLWNGHLGLVYDVAEQGNVYVTYSTATNINGGESDVGGNCGYGGLCGSADQVENSKPESVENIELGTKWNLRDEKLLFTAALFQITKSDVMEGADYESTGTFNTGENRVQGVEFSLVGNLTEKLSTQFGVAFMDAEITESFNNGVNQTLVTRGPNAGTYQTTDDIRGRTLSNFADNSAFLQLRYQMTEALALGGSWTYSSEMYSGQPDTAPGWNAATNDYSIRIPDYSYFDLFATYDINEQTNVRLNIGNVTDEAYYLAAYRSGSFTYIGDARHATLTFGFEF</sequence>
<evidence type="ECO:0000256" key="9">
    <source>
        <dbReference type="RuleBase" id="RU003357"/>
    </source>
</evidence>
<keyword evidence="5 9" id="KW-0798">TonB box</keyword>
<dbReference type="PANTHER" id="PTHR32552:SF83">
    <property type="entry name" value="BLR3904 PROTEIN"/>
    <property type="match status" value="1"/>
</dbReference>
<feature type="domain" description="TonB-dependent receptor plug" evidence="11">
    <location>
        <begin position="85"/>
        <end position="184"/>
    </location>
</feature>
<dbReference type="SUPFAM" id="SSF56935">
    <property type="entry name" value="Porins"/>
    <property type="match status" value="1"/>
</dbReference>
<dbReference type="Gene3D" id="2.170.130.10">
    <property type="entry name" value="TonB-dependent receptor, plug domain"/>
    <property type="match status" value="1"/>
</dbReference>
<evidence type="ECO:0000259" key="11">
    <source>
        <dbReference type="Pfam" id="PF07715"/>
    </source>
</evidence>
<evidence type="ECO:0000256" key="6">
    <source>
        <dbReference type="ARBA" id="ARBA00023136"/>
    </source>
</evidence>
<dbReference type="InterPro" id="IPR000531">
    <property type="entry name" value="Beta-barrel_TonB"/>
</dbReference>
<dbReference type="Proteomes" id="UP000009080">
    <property type="component" value="Chromosome"/>
</dbReference>
<reference evidence="12 13" key="1">
    <citation type="journal article" date="2009" name="PLoS ONE">
        <title>The complete genome of Teredinibacter turnerae T7901: an intracellular endosymbiont of marine wood-boring bivalves (shipworms).</title>
        <authorList>
            <person name="Yang J.C."/>
            <person name="Madupu R."/>
            <person name="Durkin A.S."/>
            <person name="Ekborg N.A."/>
            <person name="Pedamallu C.S."/>
            <person name="Hostetler J.B."/>
            <person name="Radune D."/>
            <person name="Toms B.S."/>
            <person name="Henrissat B."/>
            <person name="Coutinho P.M."/>
            <person name="Schwarz S."/>
            <person name="Field L."/>
            <person name="Trindade-Silva A.E."/>
            <person name="Soares C.A.G."/>
            <person name="Elshahawi S."/>
            <person name="Hanora A."/>
            <person name="Schmidt E.W."/>
            <person name="Haygood M.G."/>
            <person name="Posfai J."/>
            <person name="Benner J."/>
            <person name="Madinger C."/>
            <person name="Nove J."/>
            <person name="Anton B."/>
            <person name="Chaudhary K."/>
            <person name="Foster J."/>
            <person name="Holman A."/>
            <person name="Kumar S."/>
            <person name="Lessard P.A."/>
            <person name="Luyten Y.A."/>
            <person name="Slatko B."/>
            <person name="Wood N."/>
            <person name="Wu B."/>
            <person name="Teplitski M."/>
            <person name="Mougous J.D."/>
            <person name="Ward N."/>
            <person name="Eisen J.A."/>
            <person name="Badger J.H."/>
            <person name="Distel D.L."/>
        </authorList>
    </citation>
    <scope>NUCLEOTIDE SEQUENCE [LARGE SCALE GENOMIC DNA]</scope>
    <source>
        <strain evidence="13">ATCC 39867 / T7901</strain>
    </source>
</reference>
<evidence type="ECO:0000256" key="5">
    <source>
        <dbReference type="ARBA" id="ARBA00023077"/>
    </source>
</evidence>
<dbReference type="HOGENOM" id="CLU_008287_9_1_6"/>
<dbReference type="GO" id="GO:0009279">
    <property type="term" value="C:cell outer membrane"/>
    <property type="evidence" value="ECO:0007669"/>
    <property type="project" value="UniProtKB-SubCell"/>
</dbReference>
<evidence type="ECO:0000313" key="12">
    <source>
        <dbReference type="EMBL" id="ACR12041.1"/>
    </source>
</evidence>
<protein>
    <submittedName>
        <fullName evidence="12">TonB-dependent receptor</fullName>
    </submittedName>
</protein>
<keyword evidence="13" id="KW-1185">Reference proteome</keyword>
<evidence type="ECO:0000259" key="10">
    <source>
        <dbReference type="Pfam" id="PF00593"/>
    </source>
</evidence>
<keyword evidence="12" id="KW-0675">Receptor</keyword>
<dbReference type="eggNOG" id="COG4774">
    <property type="taxonomic scope" value="Bacteria"/>
</dbReference>
<name>C5BLP6_TERTT</name>
<dbReference type="EMBL" id="CP001614">
    <property type="protein sequence ID" value="ACR12041.1"/>
    <property type="molecule type" value="Genomic_DNA"/>
</dbReference>
<keyword evidence="2 8" id="KW-0813">Transport</keyword>
<comment type="similarity">
    <text evidence="8 9">Belongs to the TonB-dependent receptor family.</text>
</comment>
<dbReference type="InterPro" id="IPR012910">
    <property type="entry name" value="Plug_dom"/>
</dbReference>
<dbReference type="GO" id="GO:0015344">
    <property type="term" value="F:siderophore uptake transmembrane transporter activity"/>
    <property type="evidence" value="ECO:0007669"/>
    <property type="project" value="TreeGrafter"/>
</dbReference>
<dbReference type="AlphaFoldDB" id="C5BLP6"/>
<dbReference type="RefSeq" id="WP_015818153.1">
    <property type="nucleotide sequence ID" value="NC_012997.1"/>
</dbReference>
<dbReference type="InterPro" id="IPR037066">
    <property type="entry name" value="Plug_dom_sf"/>
</dbReference>
<gene>
    <name evidence="12" type="ordered locus">TERTU_2555</name>
</gene>
<dbReference type="KEGG" id="ttu:TERTU_2555"/>
<dbReference type="PANTHER" id="PTHR32552">
    <property type="entry name" value="FERRICHROME IRON RECEPTOR-RELATED"/>
    <property type="match status" value="1"/>
</dbReference>